<dbReference type="PANTHER" id="PTHR42912">
    <property type="entry name" value="METHYLTRANSFERASE"/>
    <property type="match status" value="1"/>
</dbReference>
<dbReference type="SUPFAM" id="SSF53335">
    <property type="entry name" value="S-adenosyl-L-methionine-dependent methyltransferases"/>
    <property type="match status" value="1"/>
</dbReference>
<organism evidence="2 3">
    <name type="scientific">Mycolicibacter sinensis (strain JDM601)</name>
    <name type="common">Mycobacterium sinense</name>
    <dbReference type="NCBI Taxonomy" id="875328"/>
    <lineage>
        <taxon>Bacteria</taxon>
        <taxon>Bacillati</taxon>
        <taxon>Actinomycetota</taxon>
        <taxon>Actinomycetes</taxon>
        <taxon>Mycobacteriales</taxon>
        <taxon>Mycobacteriaceae</taxon>
        <taxon>Mycolicibacter</taxon>
    </lineage>
</organism>
<feature type="domain" description="Methyltransferase type 11" evidence="1">
    <location>
        <begin position="95"/>
        <end position="190"/>
    </location>
</feature>
<comment type="caution">
    <text evidence="2">The sequence shown here is derived from an EMBL/GenBank/DDBJ whole genome shotgun (WGS) entry which is preliminary data.</text>
</comment>
<name>A0A1A2NW21_MYCSD</name>
<keyword evidence="2" id="KW-0808">Transferase</keyword>
<dbReference type="InterPro" id="IPR013216">
    <property type="entry name" value="Methyltransf_11"/>
</dbReference>
<reference evidence="3" key="1">
    <citation type="submission" date="2016-06" db="EMBL/GenBank/DDBJ databases">
        <authorList>
            <person name="Sutton G."/>
            <person name="Brinkac L."/>
            <person name="Sanka R."/>
            <person name="Adams M."/>
            <person name="Lau E."/>
            <person name="Sam S."/>
            <person name="Sreng N."/>
            <person name="Him V."/>
            <person name="Kerleguer A."/>
            <person name="Cheng S."/>
        </authorList>
    </citation>
    <scope>NUCLEOTIDE SEQUENCE [LARGE SCALE GENOMIC DNA]</scope>
    <source>
        <strain evidence="3">E1876</strain>
    </source>
</reference>
<dbReference type="CDD" id="cd02440">
    <property type="entry name" value="AdoMet_MTases"/>
    <property type="match status" value="1"/>
</dbReference>
<dbReference type="GO" id="GO:0032259">
    <property type="term" value="P:methylation"/>
    <property type="evidence" value="ECO:0007669"/>
    <property type="project" value="UniProtKB-KW"/>
</dbReference>
<sequence>MAEMRRFPLSPALQRAMELLSDPPSNPVVSRGYLDLLGGEADSGSAQNTGAIQRLWASPFGSMFYDNAQTLARRLLEAWQHPIEWPDIPAGGVALDVGCGPGSITASLARAVGADGLALGVDVSEPMLARAVRVQAGAQAGFLRADAQQLPLRDNTVDAVVSIAVLQLIPDPMAALGEMARVLKPGGRIALMVPTVGLASRIWQLPLKSGVRVFGDDEIADTLEGYGFTSVRAKNFGTIQWVRGKQA</sequence>
<dbReference type="PANTHER" id="PTHR42912:SF93">
    <property type="entry name" value="N6-ADENOSINE-METHYLTRANSFERASE TMT1A"/>
    <property type="match status" value="1"/>
</dbReference>
<dbReference type="EMBL" id="LZKG01000084">
    <property type="protein sequence ID" value="OBI29650.1"/>
    <property type="molecule type" value="Genomic_DNA"/>
</dbReference>
<dbReference type="AlphaFoldDB" id="A0A1A2NW21"/>
<dbReference type="GO" id="GO:0008757">
    <property type="term" value="F:S-adenosylmethionine-dependent methyltransferase activity"/>
    <property type="evidence" value="ECO:0007669"/>
    <property type="project" value="InterPro"/>
</dbReference>
<accession>A0A1A2NW21</accession>
<dbReference type="InterPro" id="IPR029063">
    <property type="entry name" value="SAM-dependent_MTases_sf"/>
</dbReference>
<gene>
    <name evidence="2" type="ORF">A5710_20950</name>
</gene>
<dbReference type="Gene3D" id="3.40.50.150">
    <property type="entry name" value="Vaccinia Virus protein VP39"/>
    <property type="match status" value="1"/>
</dbReference>
<keyword evidence="2" id="KW-0489">Methyltransferase</keyword>
<evidence type="ECO:0000259" key="1">
    <source>
        <dbReference type="Pfam" id="PF08241"/>
    </source>
</evidence>
<dbReference type="Proteomes" id="UP000093943">
    <property type="component" value="Unassembled WGS sequence"/>
</dbReference>
<evidence type="ECO:0000313" key="3">
    <source>
        <dbReference type="Proteomes" id="UP000093943"/>
    </source>
</evidence>
<dbReference type="RefSeq" id="WP_064921269.1">
    <property type="nucleotide sequence ID" value="NZ_LZJK01000059.1"/>
</dbReference>
<dbReference type="Pfam" id="PF08241">
    <property type="entry name" value="Methyltransf_11"/>
    <property type="match status" value="1"/>
</dbReference>
<protein>
    <submittedName>
        <fullName evidence="2">SAM-dependent methyltransferase</fullName>
    </submittedName>
</protein>
<dbReference type="InterPro" id="IPR050508">
    <property type="entry name" value="Methyltransf_Superfamily"/>
</dbReference>
<evidence type="ECO:0000313" key="2">
    <source>
        <dbReference type="EMBL" id="OBI29650.1"/>
    </source>
</evidence>
<proteinExistence type="predicted"/>